<reference evidence="1" key="1">
    <citation type="journal article" date="2017" name="Parasit. Vectors">
        <title>Sialotranscriptomics of Rhipicephalus zambeziensis reveals intricate expression profiles of secretory proteins and suggests tight temporal transcriptional regulation during blood-feeding.</title>
        <authorList>
            <person name="de Castro M.H."/>
            <person name="de Klerk D."/>
            <person name="Pienaar R."/>
            <person name="Rees D.J.G."/>
            <person name="Mans B.J."/>
        </authorList>
    </citation>
    <scope>NUCLEOTIDE SEQUENCE</scope>
    <source>
        <tissue evidence="1">Salivary glands</tissue>
    </source>
</reference>
<sequence length="94" mass="10748">MFVEEFWMHSFLYKALELEEEACQRKHVKSIKKKKKSVSASTGCVRFITRKKKAQECTSLAPMELEEATSITTYKKVSAARGCQNGVTYAQNHL</sequence>
<accession>A0A224YHK8</accession>
<dbReference type="EMBL" id="GFPF01002298">
    <property type="protein sequence ID" value="MAA13444.1"/>
    <property type="molecule type" value="Transcribed_RNA"/>
</dbReference>
<protein>
    <submittedName>
        <fullName evidence="1">Uncharacterized protein</fullName>
    </submittedName>
</protein>
<proteinExistence type="predicted"/>
<dbReference type="AlphaFoldDB" id="A0A224YHK8"/>
<evidence type="ECO:0000313" key="1">
    <source>
        <dbReference type="EMBL" id="MAA13444.1"/>
    </source>
</evidence>
<name>A0A224YHK8_9ACAR</name>
<organism evidence="1">
    <name type="scientific">Rhipicephalus zambeziensis</name>
    <dbReference type="NCBI Taxonomy" id="60191"/>
    <lineage>
        <taxon>Eukaryota</taxon>
        <taxon>Metazoa</taxon>
        <taxon>Ecdysozoa</taxon>
        <taxon>Arthropoda</taxon>
        <taxon>Chelicerata</taxon>
        <taxon>Arachnida</taxon>
        <taxon>Acari</taxon>
        <taxon>Parasitiformes</taxon>
        <taxon>Ixodida</taxon>
        <taxon>Ixodoidea</taxon>
        <taxon>Ixodidae</taxon>
        <taxon>Rhipicephalinae</taxon>
        <taxon>Rhipicephalus</taxon>
        <taxon>Rhipicephalus</taxon>
    </lineage>
</organism>